<feature type="compositionally biased region" description="Basic and acidic residues" evidence="18">
    <location>
        <begin position="421"/>
        <end position="431"/>
    </location>
</feature>
<evidence type="ECO:0000256" key="5">
    <source>
        <dbReference type="ARBA" id="ARBA00007505"/>
    </source>
</evidence>
<comment type="pathway">
    <text evidence="4">Nucleotide-sugar biosynthesis; UDP-alpha-D-xylose biosynthesis; UDP-alpha-D-xylose from UDP-alpha-D-glucuronate: step 1/1.</text>
</comment>
<evidence type="ECO:0000313" key="21">
    <source>
        <dbReference type="EMBL" id="KAK5977559.1"/>
    </source>
</evidence>
<dbReference type="Gene3D" id="3.40.50.720">
    <property type="entry name" value="NAD(P)-binding Rossmann-like Domain"/>
    <property type="match status" value="2"/>
</dbReference>
<keyword evidence="15" id="KW-0456">Lyase</keyword>
<evidence type="ECO:0000256" key="11">
    <source>
        <dbReference type="ARBA" id="ARBA00022989"/>
    </source>
</evidence>
<evidence type="ECO:0000256" key="1">
    <source>
        <dbReference type="ARBA" id="ARBA00001911"/>
    </source>
</evidence>
<feature type="domain" description="NAD(P)-binding" evidence="20">
    <location>
        <begin position="116"/>
        <end position="408"/>
    </location>
</feature>
<feature type="transmembrane region" description="Helical" evidence="19">
    <location>
        <begin position="12"/>
        <end position="34"/>
    </location>
</feature>
<keyword evidence="13" id="KW-0333">Golgi apparatus</keyword>
<dbReference type="EC" id="4.1.1.35" evidence="6"/>
<dbReference type="CDD" id="cd05230">
    <property type="entry name" value="UGD_SDR_e"/>
    <property type="match status" value="1"/>
</dbReference>
<comment type="similarity">
    <text evidence="5">Belongs to the NAD(P)-dependent epimerase/dehydratase family. UDP-glucuronic acid decarboxylase subfamily.</text>
</comment>
<sequence>MPQLNWLIRLFSMRIGLLMFVTIFSIIFVVSSVYNVAVVSSGAFDADPETGYPSAHLSKSFVMEKERSSALAARLKALEKEVESLKTALRTNIGKGISKTFPDVRFRNEGQRKRILVTGGAGFVGSHLVDKLMMDGHEVIALDNYFTGRKRNVERWIGHPNFELVHHDVVNPYFIEVDQIYHLASPASPPHYMYNPVKTLKTNTLGTINMLGLAKLVNHYFFQILPYPRFAHVVYGDPEVHPQPESYWGHVNTIGPRSCYDEGKRVAESLMVAYNKQERVPIRIARIFNTFGPRMHMNDGRVVSNFIIQALQGTPITIYGDGSQTRSFQYVDDLVDGLILLMNSNCSLPVNLGNPEEYSISDFAQIIRDLVGSKSTIVNKNSQEDDPQQRKPDISRAAKELKWQPQMTNNFCSPPKKRAKSEHPGTSKSEDYPDSDDSFNDPVLPEPSQITQTILQRRDAKCQNVATQQQPRENGITRSVPVHSSPLRAPPDSRRKPMQRTVTSVTPRRFNTQERNDYHQNGQLLMLKNRVENMERERERLAAQTRDQLIAKEKHHAIEISQKEERIRQLEVQIQCLVSLPRSDIAWKNISRFGAAASVFANNSTVHGFANENGSETFAHIPSQMLGVPNDSFRCLEPVHMAPPLIKQVATITKSEQCQADGLSSEWNVRRTMRESSVESLLKSATACEDSNFDLRSLRRLCLIRDNVDLKSHLGAIEQVDDDF</sequence>
<keyword evidence="12" id="KW-0520">NAD</keyword>
<dbReference type="Pfam" id="PF16363">
    <property type="entry name" value="GDP_Man_Dehyd"/>
    <property type="match status" value="1"/>
</dbReference>
<keyword evidence="14 19" id="KW-0472">Membrane</keyword>
<keyword evidence="9" id="KW-0210">Decarboxylase</keyword>
<keyword evidence="17" id="KW-0175">Coiled coil</keyword>
<dbReference type="PANTHER" id="PTHR43078">
    <property type="entry name" value="UDP-GLUCURONIC ACID DECARBOXYLASE-RELATED"/>
    <property type="match status" value="1"/>
</dbReference>
<evidence type="ECO:0000256" key="8">
    <source>
        <dbReference type="ARBA" id="ARBA00022692"/>
    </source>
</evidence>
<evidence type="ECO:0000256" key="17">
    <source>
        <dbReference type="SAM" id="Coils"/>
    </source>
</evidence>
<feature type="coiled-coil region" evidence="17">
    <location>
        <begin position="68"/>
        <end position="95"/>
    </location>
</feature>
<keyword evidence="11 19" id="KW-1133">Transmembrane helix</keyword>
<feature type="coiled-coil region" evidence="17">
    <location>
        <begin position="524"/>
        <end position="580"/>
    </location>
</feature>
<keyword evidence="8 19" id="KW-0812">Transmembrane</keyword>
<dbReference type="GO" id="GO:0042732">
    <property type="term" value="P:D-xylose metabolic process"/>
    <property type="evidence" value="ECO:0007669"/>
    <property type="project" value="InterPro"/>
</dbReference>
<keyword evidence="22" id="KW-1185">Reference proteome</keyword>
<evidence type="ECO:0000256" key="3">
    <source>
        <dbReference type="ARBA" id="ARBA00004496"/>
    </source>
</evidence>
<evidence type="ECO:0000256" key="13">
    <source>
        <dbReference type="ARBA" id="ARBA00023034"/>
    </source>
</evidence>
<name>A0AAN8FJ81_TRICO</name>
<evidence type="ECO:0000256" key="14">
    <source>
        <dbReference type="ARBA" id="ARBA00023136"/>
    </source>
</evidence>
<comment type="catalytic activity">
    <reaction evidence="16">
        <text>UDP-alpha-D-glucuronate + H(+) = UDP-alpha-D-xylose + CO2</text>
        <dbReference type="Rhea" id="RHEA:23916"/>
        <dbReference type="ChEBI" id="CHEBI:15378"/>
        <dbReference type="ChEBI" id="CHEBI:16526"/>
        <dbReference type="ChEBI" id="CHEBI:57632"/>
        <dbReference type="ChEBI" id="CHEBI:58052"/>
        <dbReference type="EC" id="4.1.1.35"/>
    </reaction>
</comment>
<comment type="subcellular location">
    <subcellularLocation>
        <location evidence="3">Cytoplasm</location>
    </subcellularLocation>
    <subcellularLocation>
        <location evidence="2">Golgi apparatus</location>
        <location evidence="2">Golgi stack membrane</location>
        <topology evidence="2">Single-pass type II membrane protein</topology>
    </subcellularLocation>
</comment>
<dbReference type="PANTHER" id="PTHR43078:SF6">
    <property type="entry name" value="UDP-GLUCURONIC ACID DECARBOXYLASE 1"/>
    <property type="match status" value="1"/>
</dbReference>
<evidence type="ECO:0000256" key="10">
    <source>
        <dbReference type="ARBA" id="ARBA00022968"/>
    </source>
</evidence>
<comment type="caution">
    <text evidence="21">The sequence shown here is derived from an EMBL/GenBank/DDBJ whole genome shotgun (WGS) entry which is preliminary data.</text>
</comment>
<dbReference type="InterPro" id="IPR036291">
    <property type="entry name" value="NAD(P)-bd_dom_sf"/>
</dbReference>
<dbReference type="GO" id="GO:0032580">
    <property type="term" value="C:Golgi cisterna membrane"/>
    <property type="evidence" value="ECO:0007669"/>
    <property type="project" value="UniProtKB-SubCell"/>
</dbReference>
<evidence type="ECO:0000313" key="22">
    <source>
        <dbReference type="Proteomes" id="UP001331761"/>
    </source>
</evidence>
<organism evidence="21 22">
    <name type="scientific">Trichostrongylus colubriformis</name>
    <name type="common">Black scour worm</name>
    <dbReference type="NCBI Taxonomy" id="6319"/>
    <lineage>
        <taxon>Eukaryota</taxon>
        <taxon>Metazoa</taxon>
        <taxon>Ecdysozoa</taxon>
        <taxon>Nematoda</taxon>
        <taxon>Chromadorea</taxon>
        <taxon>Rhabditida</taxon>
        <taxon>Rhabditina</taxon>
        <taxon>Rhabditomorpha</taxon>
        <taxon>Strongyloidea</taxon>
        <taxon>Trichostrongylidae</taxon>
        <taxon>Trichostrongylus</taxon>
    </lineage>
</organism>
<evidence type="ECO:0000256" key="7">
    <source>
        <dbReference type="ARBA" id="ARBA00022490"/>
    </source>
</evidence>
<dbReference type="InterPro" id="IPR044516">
    <property type="entry name" value="UXS-like"/>
</dbReference>
<evidence type="ECO:0000256" key="2">
    <source>
        <dbReference type="ARBA" id="ARBA00004447"/>
    </source>
</evidence>
<evidence type="ECO:0000256" key="16">
    <source>
        <dbReference type="ARBA" id="ARBA00051601"/>
    </source>
</evidence>
<keyword evidence="7" id="KW-0963">Cytoplasm</keyword>
<evidence type="ECO:0000256" key="9">
    <source>
        <dbReference type="ARBA" id="ARBA00022793"/>
    </source>
</evidence>
<evidence type="ECO:0000256" key="12">
    <source>
        <dbReference type="ARBA" id="ARBA00023027"/>
    </source>
</evidence>
<accession>A0AAN8FJ81</accession>
<dbReference type="GO" id="GO:0070403">
    <property type="term" value="F:NAD+ binding"/>
    <property type="evidence" value="ECO:0007669"/>
    <property type="project" value="InterPro"/>
</dbReference>
<dbReference type="EMBL" id="WIXE01010455">
    <property type="protein sequence ID" value="KAK5977559.1"/>
    <property type="molecule type" value="Genomic_DNA"/>
</dbReference>
<dbReference type="SUPFAM" id="SSF51735">
    <property type="entry name" value="NAD(P)-binding Rossmann-fold domains"/>
    <property type="match status" value="1"/>
</dbReference>
<gene>
    <name evidence="21" type="ORF">GCK32_004245</name>
</gene>
<feature type="region of interest" description="Disordered" evidence="18">
    <location>
        <begin position="399"/>
        <end position="504"/>
    </location>
</feature>
<evidence type="ECO:0000256" key="18">
    <source>
        <dbReference type="SAM" id="MobiDB-lite"/>
    </source>
</evidence>
<dbReference type="Proteomes" id="UP001331761">
    <property type="component" value="Unassembled WGS sequence"/>
</dbReference>
<evidence type="ECO:0000256" key="4">
    <source>
        <dbReference type="ARBA" id="ARBA00005100"/>
    </source>
</evidence>
<keyword evidence="10" id="KW-0735">Signal-anchor</keyword>
<dbReference type="InterPro" id="IPR016040">
    <property type="entry name" value="NAD(P)-bd_dom"/>
</dbReference>
<dbReference type="FunFam" id="3.40.50.720:FF:000150">
    <property type="entry name" value="UDP-glucuronic acid decarboxylase 6"/>
    <property type="match status" value="1"/>
</dbReference>
<dbReference type="GO" id="GO:0048040">
    <property type="term" value="F:UDP-glucuronate decarboxylase activity"/>
    <property type="evidence" value="ECO:0007669"/>
    <property type="project" value="UniProtKB-EC"/>
</dbReference>
<reference evidence="21 22" key="1">
    <citation type="submission" date="2019-10" db="EMBL/GenBank/DDBJ databases">
        <title>Assembly and Annotation for the nematode Trichostrongylus colubriformis.</title>
        <authorList>
            <person name="Martin J."/>
        </authorList>
    </citation>
    <scope>NUCLEOTIDE SEQUENCE [LARGE SCALE GENOMIC DNA]</scope>
    <source>
        <strain evidence="21">G859</strain>
        <tissue evidence="21">Whole worm</tissue>
    </source>
</reference>
<evidence type="ECO:0000256" key="15">
    <source>
        <dbReference type="ARBA" id="ARBA00023239"/>
    </source>
</evidence>
<evidence type="ECO:0000256" key="19">
    <source>
        <dbReference type="SAM" id="Phobius"/>
    </source>
</evidence>
<evidence type="ECO:0000256" key="6">
    <source>
        <dbReference type="ARBA" id="ARBA00012290"/>
    </source>
</evidence>
<evidence type="ECO:0000259" key="20">
    <source>
        <dbReference type="Pfam" id="PF16363"/>
    </source>
</evidence>
<comment type="cofactor">
    <cofactor evidence="1">
        <name>NAD(+)</name>
        <dbReference type="ChEBI" id="CHEBI:57540"/>
    </cofactor>
</comment>
<proteinExistence type="inferred from homology"/>
<dbReference type="AlphaFoldDB" id="A0AAN8FJ81"/>
<protein>
    <recommendedName>
        <fullName evidence="6">UDP-glucuronate decarboxylase</fullName>
        <ecNumber evidence="6">4.1.1.35</ecNumber>
    </recommendedName>
</protein>